<gene>
    <name evidence="2" type="ORF">LTRI10_LOCUS30927</name>
</gene>
<evidence type="ECO:0000256" key="1">
    <source>
        <dbReference type="SAM" id="MobiDB-lite"/>
    </source>
</evidence>
<protein>
    <submittedName>
        <fullName evidence="2">Uncharacterized protein</fullName>
    </submittedName>
</protein>
<dbReference type="EMBL" id="OZ034818">
    <property type="protein sequence ID" value="CAL1390120.1"/>
    <property type="molecule type" value="Genomic_DNA"/>
</dbReference>
<name>A0AAV2EVX6_9ROSI</name>
<keyword evidence="3" id="KW-1185">Reference proteome</keyword>
<reference evidence="2 3" key="1">
    <citation type="submission" date="2024-04" db="EMBL/GenBank/DDBJ databases">
        <authorList>
            <person name="Fracassetti M."/>
        </authorList>
    </citation>
    <scope>NUCLEOTIDE SEQUENCE [LARGE SCALE GENOMIC DNA]</scope>
</reference>
<feature type="compositionally biased region" description="Basic and acidic residues" evidence="1">
    <location>
        <begin position="20"/>
        <end position="33"/>
    </location>
</feature>
<proteinExistence type="predicted"/>
<feature type="compositionally biased region" description="Polar residues" evidence="1">
    <location>
        <begin position="1"/>
        <end position="19"/>
    </location>
</feature>
<evidence type="ECO:0000313" key="3">
    <source>
        <dbReference type="Proteomes" id="UP001497516"/>
    </source>
</evidence>
<organism evidence="2 3">
    <name type="scientific">Linum trigynum</name>
    <dbReference type="NCBI Taxonomy" id="586398"/>
    <lineage>
        <taxon>Eukaryota</taxon>
        <taxon>Viridiplantae</taxon>
        <taxon>Streptophyta</taxon>
        <taxon>Embryophyta</taxon>
        <taxon>Tracheophyta</taxon>
        <taxon>Spermatophyta</taxon>
        <taxon>Magnoliopsida</taxon>
        <taxon>eudicotyledons</taxon>
        <taxon>Gunneridae</taxon>
        <taxon>Pentapetalae</taxon>
        <taxon>rosids</taxon>
        <taxon>fabids</taxon>
        <taxon>Malpighiales</taxon>
        <taxon>Linaceae</taxon>
        <taxon>Linum</taxon>
    </lineage>
</organism>
<feature type="region of interest" description="Disordered" evidence="1">
    <location>
        <begin position="1"/>
        <end position="40"/>
    </location>
</feature>
<accession>A0AAV2EVX6</accession>
<dbReference type="Proteomes" id="UP001497516">
    <property type="component" value="Chromosome 5"/>
</dbReference>
<dbReference type="AlphaFoldDB" id="A0AAV2EVX6"/>
<evidence type="ECO:0000313" key="2">
    <source>
        <dbReference type="EMBL" id="CAL1390120.1"/>
    </source>
</evidence>
<sequence length="91" mass="10161">MTSKQQPTKSRITTSSSNGSERDPPHPRLHAMEESLESLETRQNPLVEQVETLHHKVIDIPKLTTEGFAAGEARNQQHFSVLENLVCTLAT</sequence>